<accession>A0A942Z847</accession>
<gene>
    <name evidence="2" type="ORF">GOQ27_13100</name>
</gene>
<dbReference type="Proteomes" id="UP000724672">
    <property type="component" value="Unassembled WGS sequence"/>
</dbReference>
<reference evidence="2" key="1">
    <citation type="submission" date="2019-12" db="EMBL/GenBank/DDBJ databases">
        <title>Clostridiaceae gen. nov. sp. nov., isolated from sediment in Xinjiang, China.</title>
        <authorList>
            <person name="Zhang R."/>
        </authorList>
    </citation>
    <scope>NUCLEOTIDE SEQUENCE</scope>
    <source>
        <strain evidence="2">D2Q-11</strain>
    </source>
</reference>
<sequence>MKNQMTKKLILSSVFIALGLVLPIVFHTIGGGGSMFLPMHIPVLIGGFFLNIPFAVAVGVLTPLLSSLLTGMPPIFPVLPFMAVELATYGAIISLLSKKYNMNIYVSLITSMLFGRIMAGMMVWILATFFMAELPSPIIFIQGAVIKGIPGIMIQLIFIPVIIISIKKYKSRSESQQSDGCI</sequence>
<organism evidence="2 3">
    <name type="scientific">Anaeromonas frigoriresistens</name>
    <dbReference type="NCBI Taxonomy" id="2683708"/>
    <lineage>
        <taxon>Bacteria</taxon>
        <taxon>Bacillati</taxon>
        <taxon>Bacillota</taxon>
        <taxon>Tissierellia</taxon>
        <taxon>Tissierellales</taxon>
        <taxon>Thermohalobacteraceae</taxon>
        <taxon>Anaeromonas</taxon>
    </lineage>
</organism>
<dbReference type="Pfam" id="PF12822">
    <property type="entry name" value="ECF_trnsprt"/>
    <property type="match status" value="1"/>
</dbReference>
<keyword evidence="1" id="KW-0472">Membrane</keyword>
<name>A0A942Z847_9FIRM</name>
<dbReference type="InterPro" id="IPR024529">
    <property type="entry name" value="ECF_trnsprt_substrate-spec"/>
</dbReference>
<dbReference type="EMBL" id="WSFT01000050">
    <property type="protein sequence ID" value="MBS4539407.1"/>
    <property type="molecule type" value="Genomic_DNA"/>
</dbReference>
<protein>
    <submittedName>
        <fullName evidence="2">ECF transporter S component</fullName>
    </submittedName>
</protein>
<keyword evidence="1" id="KW-0812">Transmembrane</keyword>
<evidence type="ECO:0000256" key="1">
    <source>
        <dbReference type="SAM" id="Phobius"/>
    </source>
</evidence>
<evidence type="ECO:0000313" key="2">
    <source>
        <dbReference type="EMBL" id="MBS4539407.1"/>
    </source>
</evidence>
<evidence type="ECO:0000313" key="3">
    <source>
        <dbReference type="Proteomes" id="UP000724672"/>
    </source>
</evidence>
<keyword evidence="3" id="KW-1185">Reference proteome</keyword>
<feature type="transmembrane region" description="Helical" evidence="1">
    <location>
        <begin position="12"/>
        <end position="29"/>
    </location>
</feature>
<comment type="caution">
    <text evidence="2">The sequence shown here is derived from an EMBL/GenBank/DDBJ whole genome shotgun (WGS) entry which is preliminary data.</text>
</comment>
<keyword evidence="1" id="KW-1133">Transmembrane helix</keyword>
<dbReference type="AlphaFoldDB" id="A0A942Z847"/>
<feature type="transmembrane region" description="Helical" evidence="1">
    <location>
        <begin position="108"/>
        <end position="132"/>
    </location>
</feature>
<feature type="transmembrane region" description="Helical" evidence="1">
    <location>
        <begin position="74"/>
        <end position="96"/>
    </location>
</feature>
<dbReference type="GO" id="GO:0022857">
    <property type="term" value="F:transmembrane transporter activity"/>
    <property type="evidence" value="ECO:0007669"/>
    <property type="project" value="InterPro"/>
</dbReference>
<dbReference type="RefSeq" id="WP_203367330.1">
    <property type="nucleotide sequence ID" value="NZ_WSFT01000050.1"/>
</dbReference>
<proteinExistence type="predicted"/>
<feature type="transmembrane region" description="Helical" evidence="1">
    <location>
        <begin position="138"/>
        <end position="166"/>
    </location>
</feature>
<feature type="transmembrane region" description="Helical" evidence="1">
    <location>
        <begin position="41"/>
        <end position="62"/>
    </location>
</feature>
<dbReference type="Gene3D" id="1.10.1760.20">
    <property type="match status" value="1"/>
</dbReference>